<evidence type="ECO:0000313" key="1">
    <source>
        <dbReference type="EMBL" id="GBN04290.1"/>
    </source>
</evidence>
<sequence length="128" mass="14782">MLLLVSWCRGTYIYVVHFGAIHHVVPSEFFQQLFRLLWLVKSSDHFLDESHDPESMGPKLLAVPELFLGQSFEGHEYVLHVRVGFEQAANKITHLIPGENKVCHKIDFFIFTLKCPVLPLSNMPNFVF</sequence>
<name>A0A4Y2KQJ0_ARAVE</name>
<protein>
    <submittedName>
        <fullName evidence="1">Uncharacterized protein</fullName>
    </submittedName>
</protein>
<keyword evidence="2" id="KW-1185">Reference proteome</keyword>
<evidence type="ECO:0000313" key="2">
    <source>
        <dbReference type="Proteomes" id="UP000499080"/>
    </source>
</evidence>
<gene>
    <name evidence="1" type="ORF">AVEN_47423_1</name>
</gene>
<proteinExistence type="predicted"/>
<comment type="caution">
    <text evidence="1">The sequence shown here is derived from an EMBL/GenBank/DDBJ whole genome shotgun (WGS) entry which is preliminary data.</text>
</comment>
<organism evidence="1 2">
    <name type="scientific">Araneus ventricosus</name>
    <name type="common">Orbweaver spider</name>
    <name type="synonym">Epeira ventricosa</name>
    <dbReference type="NCBI Taxonomy" id="182803"/>
    <lineage>
        <taxon>Eukaryota</taxon>
        <taxon>Metazoa</taxon>
        <taxon>Ecdysozoa</taxon>
        <taxon>Arthropoda</taxon>
        <taxon>Chelicerata</taxon>
        <taxon>Arachnida</taxon>
        <taxon>Araneae</taxon>
        <taxon>Araneomorphae</taxon>
        <taxon>Entelegynae</taxon>
        <taxon>Araneoidea</taxon>
        <taxon>Araneidae</taxon>
        <taxon>Araneus</taxon>
    </lineage>
</organism>
<reference evidence="1 2" key="1">
    <citation type="journal article" date="2019" name="Sci. Rep.">
        <title>Orb-weaving spider Araneus ventricosus genome elucidates the spidroin gene catalogue.</title>
        <authorList>
            <person name="Kono N."/>
            <person name="Nakamura H."/>
            <person name="Ohtoshi R."/>
            <person name="Moran D.A.P."/>
            <person name="Shinohara A."/>
            <person name="Yoshida Y."/>
            <person name="Fujiwara M."/>
            <person name="Mori M."/>
            <person name="Tomita M."/>
            <person name="Arakawa K."/>
        </authorList>
    </citation>
    <scope>NUCLEOTIDE SEQUENCE [LARGE SCALE GENOMIC DNA]</scope>
</reference>
<dbReference type="EMBL" id="BGPR01004869">
    <property type="protein sequence ID" value="GBN04290.1"/>
    <property type="molecule type" value="Genomic_DNA"/>
</dbReference>
<dbReference type="Proteomes" id="UP000499080">
    <property type="component" value="Unassembled WGS sequence"/>
</dbReference>
<dbReference type="AlphaFoldDB" id="A0A4Y2KQJ0"/>
<accession>A0A4Y2KQJ0</accession>